<dbReference type="AlphaFoldDB" id="A0AAN6YXL3"/>
<reference evidence="7" key="2">
    <citation type="submission" date="2023-05" db="EMBL/GenBank/DDBJ databases">
        <authorList>
            <consortium name="Lawrence Berkeley National Laboratory"/>
            <person name="Steindorff A."/>
            <person name="Hensen N."/>
            <person name="Bonometti L."/>
            <person name="Westerberg I."/>
            <person name="Brannstrom I.O."/>
            <person name="Guillou S."/>
            <person name="Cros-Aarteil S."/>
            <person name="Calhoun S."/>
            <person name="Haridas S."/>
            <person name="Kuo A."/>
            <person name="Mondo S."/>
            <person name="Pangilinan J."/>
            <person name="Riley R."/>
            <person name="Labutti K."/>
            <person name="Andreopoulos B."/>
            <person name="Lipzen A."/>
            <person name="Chen C."/>
            <person name="Yanf M."/>
            <person name="Daum C."/>
            <person name="Ng V."/>
            <person name="Clum A."/>
            <person name="Ohm R."/>
            <person name="Martin F."/>
            <person name="Silar P."/>
            <person name="Natvig D."/>
            <person name="Lalanne C."/>
            <person name="Gautier V."/>
            <person name="Ament-Velasquez S.L."/>
            <person name="Kruys A."/>
            <person name="Hutchinson M.I."/>
            <person name="Powell A.J."/>
            <person name="Barry K."/>
            <person name="Miller A.N."/>
            <person name="Grigoriev I.V."/>
            <person name="Debuchy R."/>
            <person name="Gladieux P."/>
            <person name="Thoren M.H."/>
            <person name="Johannesson H."/>
        </authorList>
    </citation>
    <scope>NUCLEOTIDE SEQUENCE</scope>
    <source>
        <strain evidence="7">CBS 508.74</strain>
    </source>
</reference>
<evidence type="ECO:0000259" key="5">
    <source>
        <dbReference type="Pfam" id="PF12460"/>
    </source>
</evidence>
<dbReference type="Proteomes" id="UP001302812">
    <property type="component" value="Unassembled WGS sequence"/>
</dbReference>
<feature type="domain" description="MMS19 N-terminal" evidence="6">
    <location>
        <begin position="72"/>
        <end position="333"/>
    </location>
</feature>
<dbReference type="GeneID" id="89938173"/>
<evidence type="ECO:0000256" key="3">
    <source>
        <dbReference type="ARBA" id="ARBA00023242"/>
    </source>
</evidence>
<comment type="function">
    <text evidence="4">Key component of the cytosolic iron-sulfur protein assembly (CIA) complex, a multiprotein complex that mediates the incorporation of iron-sulfur cluster into apoproteins specifically involved in DNA metabolism and genomic integrity. In the CIA complex, MMS19 acts as an adapter between early-acting CIA components and a subset of cellular target iron-sulfur proteins.</text>
</comment>
<dbReference type="GO" id="GO:0016226">
    <property type="term" value="P:iron-sulfur cluster assembly"/>
    <property type="evidence" value="ECO:0007669"/>
    <property type="project" value="UniProtKB-UniRule"/>
</dbReference>
<sequence>MAQFSQWALQYVLSDDEPAQLEITQKAAREIEASRASSTVVGNWAASVQQWMTPGFARDDDQVEDGDEGVSGDIIARAKALSFLADTLETLDRNTLKSDQVLRLIGFFGAMFSYDHKAGITASAKALRQLCAMKSFKPDMGVRVIDDVCKIREDFRLQTAATRLEIYELLLALIQDPSVSSELQHKYGASCGFAVELLQLCQHERDPRNLMIWFKILAILVKDYDPSPEVTEEIFKAFSAYFPISLRSSTTPIGITAEDLKEAVRGCFASHHRLATFTFPFLISKLDQGDAVTVAVKVDILKTIKACIEEYENPQASIVPHTEKIWNSLKYEVRNGEVKETIDATLEVLRAISRKLDGTKTHKLDVALLKSYIDLVFRDCRDDLANPTYTKQAGLLIMTVIGANIRGYVLYNAGLIDTIRQNLRQPKSPSHKRDLLLLLNSTLKTRMELSKQRKQGHPEDEETLRSESRAHLETLFHDAYLPIWAGKSKEMIAEESDVLKQVIQGFALLVSQQVLQSDGQAALLYPTPTCSEICSLLSLTLTNGLALSSNDSNAGEPDLEDEAVLALRNIVMSYRYGYEEISGRVTAEIRKRDWASPSAYSLNALKDLLSRFTFIGCSEIPSKIATNPPSQQPFSPLQHFLTLTASLLELFPLSSRLSTPHSTGNLEEGLANAHIVSSLHASLLWFLEACEAKYGREALASYSSSDQNWLEQFQHLPDDWLIQIRRGDADLLGTLVSLQQDDPEVYRQFLKLSLFNVRYLFRAASAGSRQTWSERALALLSQMSALVVRSLSEELQVSCNLAHEAFNFFAGPAEDSKRSASDIQTGILTVGILQGLRPRALAGLYQGVGVAEKHMCDTSGFGTSPSQESSVRAAIGVILANKYQGVSDPETSMMKRVLDFWANWYTEATASAPINSEAFSFHNTVAMNVIAGAVARQDRNVISVIPALQRAAASQHANGEIVARSMGILLQHNNLLTQENHAVVKRFYKQWAYSHLAKPLYEDALPGGKDNHTANRYRVVILSVVSNCPFTVYQDDLEPLIRLLVTALSDRGALSEGVSWTQVTSALQILVEILTNEPDALKGHLREIIGRTTKVYEECCQKKAGLAATLATCRNLALQVLGAIPTKFEERYTLPHAPPMQRMLAVACGDPVRKVREVARKARSNWAKVV</sequence>
<keyword evidence="2" id="KW-0677">Repeat</keyword>
<dbReference type="GO" id="GO:0006281">
    <property type="term" value="P:DNA repair"/>
    <property type="evidence" value="ECO:0007669"/>
    <property type="project" value="UniProtKB-UniRule"/>
</dbReference>
<evidence type="ECO:0000313" key="8">
    <source>
        <dbReference type="Proteomes" id="UP001302812"/>
    </source>
</evidence>
<protein>
    <recommendedName>
        <fullName evidence="4">MMS19 nucleotide excision repair protein</fullName>
    </recommendedName>
</protein>
<keyword evidence="8" id="KW-1185">Reference proteome</keyword>
<keyword evidence="4" id="KW-0234">DNA repair</keyword>
<dbReference type="InterPro" id="IPR029240">
    <property type="entry name" value="MMS19_N"/>
</dbReference>
<name>A0AAN6YXL3_9PEZI</name>
<reference evidence="7" key="1">
    <citation type="journal article" date="2023" name="Mol. Phylogenet. Evol.">
        <title>Genome-scale phylogeny and comparative genomics of the fungal order Sordariales.</title>
        <authorList>
            <person name="Hensen N."/>
            <person name="Bonometti L."/>
            <person name="Westerberg I."/>
            <person name="Brannstrom I.O."/>
            <person name="Guillou S."/>
            <person name="Cros-Aarteil S."/>
            <person name="Calhoun S."/>
            <person name="Haridas S."/>
            <person name="Kuo A."/>
            <person name="Mondo S."/>
            <person name="Pangilinan J."/>
            <person name="Riley R."/>
            <person name="LaButti K."/>
            <person name="Andreopoulos B."/>
            <person name="Lipzen A."/>
            <person name="Chen C."/>
            <person name="Yan M."/>
            <person name="Daum C."/>
            <person name="Ng V."/>
            <person name="Clum A."/>
            <person name="Steindorff A."/>
            <person name="Ohm R.A."/>
            <person name="Martin F."/>
            <person name="Silar P."/>
            <person name="Natvig D.O."/>
            <person name="Lalanne C."/>
            <person name="Gautier V."/>
            <person name="Ament-Velasquez S.L."/>
            <person name="Kruys A."/>
            <person name="Hutchinson M.I."/>
            <person name="Powell A.J."/>
            <person name="Barry K."/>
            <person name="Miller A.N."/>
            <person name="Grigoriev I.V."/>
            <person name="Debuchy R."/>
            <person name="Gladieux P."/>
            <person name="Hiltunen Thoren M."/>
            <person name="Johannesson H."/>
        </authorList>
    </citation>
    <scope>NUCLEOTIDE SEQUENCE</scope>
    <source>
        <strain evidence="7">CBS 508.74</strain>
    </source>
</reference>
<dbReference type="PANTHER" id="PTHR12891">
    <property type="entry name" value="DNA REPAIR/TRANSCRIPTION PROTEIN MET18/MMS19"/>
    <property type="match status" value="1"/>
</dbReference>
<dbReference type="Pfam" id="PF12460">
    <property type="entry name" value="MMS19_C"/>
    <property type="match status" value="1"/>
</dbReference>
<proteinExistence type="inferred from homology"/>
<keyword evidence="4" id="KW-0227">DNA damage</keyword>
<dbReference type="SUPFAM" id="SSF48371">
    <property type="entry name" value="ARM repeat"/>
    <property type="match status" value="1"/>
</dbReference>
<dbReference type="InterPro" id="IPR024687">
    <property type="entry name" value="MMS19_C"/>
</dbReference>
<feature type="domain" description="MMS19 C-terminal" evidence="5">
    <location>
        <begin position="748"/>
        <end position="1125"/>
    </location>
</feature>
<evidence type="ECO:0000259" key="6">
    <source>
        <dbReference type="Pfam" id="PF14500"/>
    </source>
</evidence>
<evidence type="ECO:0000256" key="2">
    <source>
        <dbReference type="ARBA" id="ARBA00022737"/>
    </source>
</evidence>
<dbReference type="GO" id="GO:0097361">
    <property type="term" value="C:cytosolic [4Fe-4S] assembly targeting complex"/>
    <property type="evidence" value="ECO:0007669"/>
    <property type="project" value="UniProtKB-UniRule"/>
</dbReference>
<comment type="subcellular location">
    <subcellularLocation>
        <location evidence="1 4">Nucleus</location>
    </subcellularLocation>
</comment>
<accession>A0AAN6YXL3</accession>
<dbReference type="InterPro" id="IPR016024">
    <property type="entry name" value="ARM-type_fold"/>
</dbReference>
<comment type="similarity">
    <text evidence="4">Belongs to the MET18/MMS19 family.</text>
</comment>
<dbReference type="Pfam" id="PF14500">
    <property type="entry name" value="MMS19_N"/>
    <property type="match status" value="1"/>
</dbReference>
<dbReference type="GO" id="GO:0051604">
    <property type="term" value="P:protein maturation"/>
    <property type="evidence" value="ECO:0007669"/>
    <property type="project" value="UniProtKB-UniRule"/>
</dbReference>
<gene>
    <name evidence="7" type="ORF">N656DRAFT_773356</name>
</gene>
<organism evidence="7 8">
    <name type="scientific">Canariomyces notabilis</name>
    <dbReference type="NCBI Taxonomy" id="2074819"/>
    <lineage>
        <taxon>Eukaryota</taxon>
        <taxon>Fungi</taxon>
        <taxon>Dikarya</taxon>
        <taxon>Ascomycota</taxon>
        <taxon>Pezizomycotina</taxon>
        <taxon>Sordariomycetes</taxon>
        <taxon>Sordariomycetidae</taxon>
        <taxon>Sordariales</taxon>
        <taxon>Chaetomiaceae</taxon>
        <taxon>Canariomyces</taxon>
    </lineage>
</organism>
<comment type="caution">
    <text evidence="7">The sequence shown here is derived from an EMBL/GenBank/DDBJ whole genome shotgun (WGS) entry which is preliminary data.</text>
</comment>
<dbReference type="EMBL" id="MU853332">
    <property type="protein sequence ID" value="KAK4117278.1"/>
    <property type="molecule type" value="Genomic_DNA"/>
</dbReference>
<dbReference type="GO" id="GO:0005634">
    <property type="term" value="C:nucleus"/>
    <property type="evidence" value="ECO:0007669"/>
    <property type="project" value="UniProtKB-SubCell"/>
</dbReference>
<evidence type="ECO:0000256" key="1">
    <source>
        <dbReference type="ARBA" id="ARBA00004123"/>
    </source>
</evidence>
<evidence type="ECO:0000256" key="4">
    <source>
        <dbReference type="RuleBase" id="RU367072"/>
    </source>
</evidence>
<dbReference type="InterPro" id="IPR039920">
    <property type="entry name" value="MMS19"/>
</dbReference>
<dbReference type="PANTHER" id="PTHR12891:SF0">
    <property type="entry name" value="MMS19 NUCLEOTIDE EXCISION REPAIR PROTEIN HOMOLOG"/>
    <property type="match status" value="1"/>
</dbReference>
<evidence type="ECO:0000313" key="7">
    <source>
        <dbReference type="EMBL" id="KAK4117278.1"/>
    </source>
</evidence>
<keyword evidence="3 4" id="KW-0539">Nucleus</keyword>
<dbReference type="RefSeq" id="XP_064674848.1">
    <property type="nucleotide sequence ID" value="XM_064814048.1"/>
</dbReference>